<proteinExistence type="predicted"/>
<protein>
    <submittedName>
        <fullName evidence="2">Uncharacterized protein</fullName>
    </submittedName>
</protein>
<dbReference type="Proteomes" id="UP000824109">
    <property type="component" value="Unassembled WGS sequence"/>
</dbReference>
<evidence type="ECO:0000313" key="2">
    <source>
        <dbReference type="EMBL" id="HIU57823.1"/>
    </source>
</evidence>
<comment type="caution">
    <text evidence="2">The sequence shown here is derived from an EMBL/GenBank/DDBJ whole genome shotgun (WGS) entry which is preliminary data.</text>
</comment>
<sequence>MARKAREVSSTGMYAVSVKTNGKVFASEEARGLFVDCLEKFLGGGAKGLRFTDDGAEMLISETERGISADMKSVMTSFSRSCNKLMGTTGKIFAGRFGSVPIESAEHEAEYMAYLSVDRVMVSEENDDEKPGNAAEAEQDTCGPETECAEAEDQPEEDVPAEPKEESGAKRWHDDIPVWML</sequence>
<reference evidence="2" key="1">
    <citation type="submission" date="2020-10" db="EMBL/GenBank/DDBJ databases">
        <authorList>
            <person name="Gilroy R."/>
        </authorList>
    </citation>
    <scope>NUCLEOTIDE SEQUENCE</scope>
    <source>
        <strain evidence="2">USAMLcec3-3695</strain>
    </source>
</reference>
<name>A0A9D1MC77_9FIRM</name>
<organism evidence="2 3">
    <name type="scientific">Candidatus Ornithomonoglobus merdipullorum</name>
    <dbReference type="NCBI Taxonomy" id="2840895"/>
    <lineage>
        <taxon>Bacteria</taxon>
        <taxon>Bacillati</taxon>
        <taxon>Bacillota</taxon>
        <taxon>Clostridia</taxon>
        <taxon>Candidatus Ornithomonoglobus</taxon>
    </lineage>
</organism>
<dbReference type="EMBL" id="DVNB01000087">
    <property type="protein sequence ID" value="HIU57823.1"/>
    <property type="molecule type" value="Genomic_DNA"/>
</dbReference>
<gene>
    <name evidence="2" type="ORF">IAA61_08480</name>
</gene>
<feature type="region of interest" description="Disordered" evidence="1">
    <location>
        <begin position="124"/>
        <end position="181"/>
    </location>
</feature>
<feature type="compositionally biased region" description="Acidic residues" evidence="1">
    <location>
        <begin position="147"/>
        <end position="160"/>
    </location>
</feature>
<evidence type="ECO:0000313" key="3">
    <source>
        <dbReference type="Proteomes" id="UP000824109"/>
    </source>
</evidence>
<evidence type="ECO:0000256" key="1">
    <source>
        <dbReference type="SAM" id="MobiDB-lite"/>
    </source>
</evidence>
<reference evidence="2" key="2">
    <citation type="journal article" date="2021" name="PeerJ">
        <title>Extensive microbial diversity within the chicken gut microbiome revealed by metagenomics and culture.</title>
        <authorList>
            <person name="Gilroy R."/>
            <person name="Ravi A."/>
            <person name="Getino M."/>
            <person name="Pursley I."/>
            <person name="Horton D.L."/>
            <person name="Alikhan N.F."/>
            <person name="Baker D."/>
            <person name="Gharbi K."/>
            <person name="Hall N."/>
            <person name="Watson M."/>
            <person name="Adriaenssens E.M."/>
            <person name="Foster-Nyarko E."/>
            <person name="Jarju S."/>
            <person name="Secka A."/>
            <person name="Antonio M."/>
            <person name="Oren A."/>
            <person name="Chaudhuri R.R."/>
            <person name="La Ragione R."/>
            <person name="Hildebrand F."/>
            <person name="Pallen M.J."/>
        </authorList>
    </citation>
    <scope>NUCLEOTIDE SEQUENCE</scope>
    <source>
        <strain evidence="2">USAMLcec3-3695</strain>
    </source>
</reference>
<accession>A0A9D1MC77</accession>
<feature type="compositionally biased region" description="Basic and acidic residues" evidence="1">
    <location>
        <begin position="161"/>
        <end position="181"/>
    </location>
</feature>
<dbReference type="AlphaFoldDB" id="A0A9D1MC77"/>